<dbReference type="PROSITE" id="PS51300">
    <property type="entry name" value="NIRD"/>
    <property type="match status" value="1"/>
</dbReference>
<sequence>MTQQWTPVCEEAVLVPDTGICAKVGDQHVAVFKAAADGEVYAVSNVCPFGNASVLSRGLLGDANGEIYVASPLLKQRFRLKDGICLDDESVTLATYPVRVENGKIEVGA</sequence>
<evidence type="ECO:0000259" key="7">
    <source>
        <dbReference type="PROSITE" id="PS51296"/>
    </source>
</evidence>
<dbReference type="GO" id="GO:0042128">
    <property type="term" value="P:nitrate assimilation"/>
    <property type="evidence" value="ECO:0007669"/>
    <property type="project" value="UniProtKB-KW"/>
</dbReference>
<dbReference type="NCBIfam" id="TIGR02378">
    <property type="entry name" value="nirD_assim_sml"/>
    <property type="match status" value="1"/>
</dbReference>
<keyword evidence="6" id="KW-0534">Nitrate assimilation</keyword>
<dbReference type="AlphaFoldDB" id="A0AA41WB42"/>
<dbReference type="InterPro" id="IPR012748">
    <property type="entry name" value="Rieske-like_NirD"/>
</dbReference>
<keyword evidence="9" id="KW-1185">Reference proteome</keyword>
<proteinExistence type="predicted"/>
<protein>
    <submittedName>
        <fullName evidence="8">Nitrite reductase small subunit NirD</fullName>
    </submittedName>
</protein>
<evidence type="ECO:0000313" key="8">
    <source>
        <dbReference type="EMBL" id="MCM2681373.1"/>
    </source>
</evidence>
<dbReference type="RefSeq" id="WP_251262854.1">
    <property type="nucleotide sequence ID" value="NZ_JAMQGP010000010.1"/>
</dbReference>
<evidence type="ECO:0000256" key="5">
    <source>
        <dbReference type="ARBA" id="ARBA00023014"/>
    </source>
</evidence>
<accession>A0AA41WB42</accession>
<evidence type="ECO:0000256" key="4">
    <source>
        <dbReference type="ARBA" id="ARBA00023004"/>
    </source>
</evidence>
<dbReference type="EMBL" id="JAMQGP010000010">
    <property type="protein sequence ID" value="MCM2681373.1"/>
    <property type="molecule type" value="Genomic_DNA"/>
</dbReference>
<evidence type="ECO:0000256" key="2">
    <source>
        <dbReference type="ARBA" id="ARBA00022723"/>
    </source>
</evidence>
<evidence type="ECO:0000313" key="9">
    <source>
        <dbReference type="Proteomes" id="UP001165393"/>
    </source>
</evidence>
<evidence type="ECO:0000256" key="3">
    <source>
        <dbReference type="ARBA" id="ARBA00023002"/>
    </source>
</evidence>
<reference evidence="8 9" key="1">
    <citation type="journal article" date="2013" name="Antonie Van Leeuwenhoek">
        <title>Echinimonas agarilytica gen. nov., sp. nov., a new gammaproteobacterium isolated from the sea urchin Strongylocentrotus intermedius.</title>
        <authorList>
            <person name="Nedashkovskaya O.I."/>
            <person name="Stenkova A.M."/>
            <person name="Zhukova N.V."/>
            <person name="Van Trappen S."/>
            <person name="Lee J.S."/>
            <person name="Kim S.B."/>
        </authorList>
    </citation>
    <scope>NUCLEOTIDE SEQUENCE [LARGE SCALE GENOMIC DNA]</scope>
    <source>
        <strain evidence="8 9">KMM 6351</strain>
    </source>
</reference>
<dbReference type="PROSITE" id="PS51296">
    <property type="entry name" value="RIESKE"/>
    <property type="match status" value="1"/>
</dbReference>
<dbReference type="InterPro" id="IPR017881">
    <property type="entry name" value="NirD"/>
</dbReference>
<dbReference type="GO" id="GO:0046872">
    <property type="term" value="F:metal ion binding"/>
    <property type="evidence" value="ECO:0007669"/>
    <property type="project" value="UniProtKB-KW"/>
</dbReference>
<organism evidence="8 9">
    <name type="scientific">Echinimonas agarilytica</name>
    <dbReference type="NCBI Taxonomy" id="1215918"/>
    <lineage>
        <taxon>Bacteria</taxon>
        <taxon>Pseudomonadati</taxon>
        <taxon>Pseudomonadota</taxon>
        <taxon>Gammaproteobacteria</taxon>
        <taxon>Alteromonadales</taxon>
        <taxon>Echinimonadaceae</taxon>
        <taxon>Echinimonas</taxon>
    </lineage>
</organism>
<keyword evidence="5" id="KW-0411">Iron-sulfur</keyword>
<dbReference type="Pfam" id="PF13806">
    <property type="entry name" value="Rieske_2"/>
    <property type="match status" value="1"/>
</dbReference>
<dbReference type="PANTHER" id="PTHR40562:SF1">
    <property type="entry name" value="NITRITE REDUCTASE (NADH) SMALL SUBUNIT"/>
    <property type="match status" value="1"/>
</dbReference>
<evidence type="ECO:0000256" key="1">
    <source>
        <dbReference type="ARBA" id="ARBA00022714"/>
    </source>
</evidence>
<gene>
    <name evidence="8" type="primary">nirD</name>
    <name evidence="8" type="ORF">NAF29_17125</name>
</gene>
<dbReference type="InterPro" id="IPR036922">
    <property type="entry name" value="Rieske_2Fe-2S_sf"/>
</dbReference>
<dbReference type="Gene3D" id="2.102.10.10">
    <property type="entry name" value="Rieske [2Fe-2S] iron-sulphur domain"/>
    <property type="match status" value="1"/>
</dbReference>
<dbReference type="SUPFAM" id="SSF50022">
    <property type="entry name" value="ISP domain"/>
    <property type="match status" value="1"/>
</dbReference>
<keyword evidence="2" id="KW-0479">Metal-binding</keyword>
<keyword evidence="4" id="KW-0408">Iron</keyword>
<dbReference type="InterPro" id="IPR017941">
    <property type="entry name" value="Rieske_2Fe-2S"/>
</dbReference>
<dbReference type="Proteomes" id="UP001165393">
    <property type="component" value="Unassembled WGS sequence"/>
</dbReference>
<evidence type="ECO:0000256" key="6">
    <source>
        <dbReference type="ARBA" id="ARBA00023063"/>
    </source>
</evidence>
<feature type="domain" description="Rieske" evidence="7">
    <location>
        <begin position="6"/>
        <end position="107"/>
    </location>
</feature>
<dbReference type="CDD" id="cd03529">
    <property type="entry name" value="Rieske_NirD"/>
    <property type="match status" value="1"/>
</dbReference>
<keyword evidence="1" id="KW-0001">2Fe-2S</keyword>
<dbReference type="GO" id="GO:0051537">
    <property type="term" value="F:2 iron, 2 sulfur cluster binding"/>
    <property type="evidence" value="ECO:0007669"/>
    <property type="project" value="UniProtKB-KW"/>
</dbReference>
<name>A0AA41WB42_9GAMM</name>
<dbReference type="GO" id="GO:0008942">
    <property type="term" value="F:nitrite reductase [NAD(P)H] activity"/>
    <property type="evidence" value="ECO:0007669"/>
    <property type="project" value="InterPro"/>
</dbReference>
<dbReference type="PANTHER" id="PTHR40562">
    <property type="match status" value="1"/>
</dbReference>
<comment type="caution">
    <text evidence="8">The sequence shown here is derived from an EMBL/GenBank/DDBJ whole genome shotgun (WGS) entry which is preliminary data.</text>
</comment>
<keyword evidence="3" id="KW-0560">Oxidoreductase</keyword>